<dbReference type="EMBL" id="JAAMPC010000009">
    <property type="protein sequence ID" value="KAG2293018.1"/>
    <property type="molecule type" value="Genomic_DNA"/>
</dbReference>
<protein>
    <submittedName>
        <fullName evidence="1">Uncharacterized protein</fullName>
    </submittedName>
</protein>
<sequence>MTEEEAEWCRRWLYGKPEYEIGFPGVLELVKEVRNHQTCMKIMKRKRKTKETPKKYRKVTSFAVTSSCFSFGSSTTVGVVFSVESKEGGVVGEEARLTSAEDRFSHSAIPAEGSLALF</sequence>
<dbReference type="Proteomes" id="UP000886595">
    <property type="component" value="Unassembled WGS sequence"/>
</dbReference>
<name>A0A8X7RPI4_BRACI</name>
<accession>A0A8X7RPI4</accession>
<dbReference type="AlphaFoldDB" id="A0A8X7RPI4"/>
<organism evidence="1 2">
    <name type="scientific">Brassica carinata</name>
    <name type="common">Ethiopian mustard</name>
    <name type="synonym">Abyssinian cabbage</name>
    <dbReference type="NCBI Taxonomy" id="52824"/>
    <lineage>
        <taxon>Eukaryota</taxon>
        <taxon>Viridiplantae</taxon>
        <taxon>Streptophyta</taxon>
        <taxon>Embryophyta</taxon>
        <taxon>Tracheophyta</taxon>
        <taxon>Spermatophyta</taxon>
        <taxon>Magnoliopsida</taxon>
        <taxon>eudicotyledons</taxon>
        <taxon>Gunneridae</taxon>
        <taxon>Pentapetalae</taxon>
        <taxon>rosids</taxon>
        <taxon>malvids</taxon>
        <taxon>Brassicales</taxon>
        <taxon>Brassicaceae</taxon>
        <taxon>Brassiceae</taxon>
        <taxon>Brassica</taxon>
    </lineage>
</organism>
<comment type="caution">
    <text evidence="1">The sequence shown here is derived from an EMBL/GenBank/DDBJ whole genome shotgun (WGS) entry which is preliminary data.</text>
</comment>
<evidence type="ECO:0000313" key="2">
    <source>
        <dbReference type="Proteomes" id="UP000886595"/>
    </source>
</evidence>
<gene>
    <name evidence="1" type="ORF">Bca52824_039687</name>
</gene>
<evidence type="ECO:0000313" key="1">
    <source>
        <dbReference type="EMBL" id="KAG2293018.1"/>
    </source>
</evidence>
<keyword evidence="2" id="KW-1185">Reference proteome</keyword>
<proteinExistence type="predicted"/>
<reference evidence="1 2" key="1">
    <citation type="submission" date="2020-02" db="EMBL/GenBank/DDBJ databases">
        <authorList>
            <person name="Ma Q."/>
            <person name="Huang Y."/>
            <person name="Song X."/>
            <person name="Pei D."/>
        </authorList>
    </citation>
    <scope>NUCLEOTIDE SEQUENCE [LARGE SCALE GENOMIC DNA]</scope>
    <source>
        <strain evidence="1">Sxm20200214</strain>
        <tissue evidence="1">Leaf</tissue>
    </source>
</reference>